<evidence type="ECO:0000313" key="7">
    <source>
        <dbReference type="Proteomes" id="UP000799771"/>
    </source>
</evidence>
<dbReference type="PANTHER" id="PTHR11941">
    <property type="entry name" value="ENOYL-COA HYDRATASE-RELATED"/>
    <property type="match status" value="1"/>
</dbReference>
<dbReference type="SUPFAM" id="SSF52096">
    <property type="entry name" value="ClpP/crotonase"/>
    <property type="match status" value="1"/>
</dbReference>
<comment type="similarity">
    <text evidence="2 5">Belongs to the enoyl-CoA hydratase/isomerase family.</text>
</comment>
<evidence type="ECO:0000256" key="4">
    <source>
        <dbReference type="ARBA" id="ARBA00023239"/>
    </source>
</evidence>
<dbReference type="FunFam" id="1.10.12.10:FF:000001">
    <property type="entry name" value="Probable enoyl-CoA hydratase, mitochondrial"/>
    <property type="match status" value="1"/>
</dbReference>
<dbReference type="EMBL" id="ML977505">
    <property type="protein sequence ID" value="KAF2130169.1"/>
    <property type="molecule type" value="Genomic_DNA"/>
</dbReference>
<evidence type="ECO:0000256" key="2">
    <source>
        <dbReference type="ARBA" id="ARBA00005254"/>
    </source>
</evidence>
<dbReference type="Proteomes" id="UP000799771">
    <property type="component" value="Unassembled WGS sequence"/>
</dbReference>
<evidence type="ECO:0000313" key="6">
    <source>
        <dbReference type="EMBL" id="KAF2130169.1"/>
    </source>
</evidence>
<evidence type="ECO:0000256" key="3">
    <source>
        <dbReference type="ARBA" id="ARBA00023026"/>
    </source>
</evidence>
<dbReference type="Gene3D" id="1.10.12.10">
    <property type="entry name" value="Lyase 2-enoyl-coa Hydratase, Chain A, domain 2"/>
    <property type="match status" value="1"/>
</dbReference>
<dbReference type="FunFam" id="3.90.226.10:FF:000009">
    <property type="entry name" value="Carnitinyl-CoA dehydratase"/>
    <property type="match status" value="1"/>
</dbReference>
<name>A0A6A6AE84_9PLEO</name>
<dbReference type="PANTHER" id="PTHR11941:SF54">
    <property type="entry name" value="ENOYL-COA HYDRATASE, MITOCHONDRIAL"/>
    <property type="match status" value="1"/>
</dbReference>
<comment type="pathway">
    <text evidence="1">Mycotoxin biosynthesis.</text>
</comment>
<keyword evidence="7" id="KW-1185">Reference proteome</keyword>
<dbReference type="InterPro" id="IPR029045">
    <property type="entry name" value="ClpP/crotonase-like_dom_sf"/>
</dbReference>
<dbReference type="GeneID" id="54406274"/>
<accession>A0A6A6AE84</accession>
<dbReference type="Pfam" id="PF00378">
    <property type="entry name" value="ECH_1"/>
    <property type="match status" value="1"/>
</dbReference>
<dbReference type="AlphaFoldDB" id="A0A6A6AE84"/>
<proteinExistence type="inferred from homology"/>
<gene>
    <name evidence="6" type="ORF">P153DRAFT_339795</name>
</gene>
<dbReference type="OrthoDB" id="2018133at2759"/>
<reference evidence="6" key="1">
    <citation type="journal article" date="2020" name="Stud. Mycol.">
        <title>101 Dothideomycetes genomes: a test case for predicting lifestyles and emergence of pathogens.</title>
        <authorList>
            <person name="Haridas S."/>
            <person name="Albert R."/>
            <person name="Binder M."/>
            <person name="Bloem J."/>
            <person name="Labutti K."/>
            <person name="Salamov A."/>
            <person name="Andreopoulos B."/>
            <person name="Baker S."/>
            <person name="Barry K."/>
            <person name="Bills G."/>
            <person name="Bluhm B."/>
            <person name="Cannon C."/>
            <person name="Castanera R."/>
            <person name="Culley D."/>
            <person name="Daum C."/>
            <person name="Ezra D."/>
            <person name="Gonzalez J."/>
            <person name="Henrissat B."/>
            <person name="Kuo A."/>
            <person name="Liang C."/>
            <person name="Lipzen A."/>
            <person name="Lutzoni F."/>
            <person name="Magnuson J."/>
            <person name="Mondo S."/>
            <person name="Nolan M."/>
            <person name="Ohm R."/>
            <person name="Pangilinan J."/>
            <person name="Park H.-J."/>
            <person name="Ramirez L."/>
            <person name="Alfaro M."/>
            <person name="Sun H."/>
            <person name="Tritt A."/>
            <person name="Yoshinaga Y."/>
            <person name="Zwiers L.-H."/>
            <person name="Turgeon B."/>
            <person name="Goodwin S."/>
            <person name="Spatafora J."/>
            <person name="Crous P."/>
            <person name="Grigoriev I."/>
        </authorList>
    </citation>
    <scope>NUCLEOTIDE SEQUENCE</scope>
    <source>
        <strain evidence="6">CBS 119687</strain>
    </source>
</reference>
<evidence type="ECO:0000256" key="1">
    <source>
        <dbReference type="ARBA" id="ARBA00004685"/>
    </source>
</evidence>
<evidence type="ECO:0000256" key="5">
    <source>
        <dbReference type="RuleBase" id="RU003707"/>
    </source>
</evidence>
<organism evidence="6 7">
    <name type="scientific">Dothidotthia symphoricarpi CBS 119687</name>
    <dbReference type="NCBI Taxonomy" id="1392245"/>
    <lineage>
        <taxon>Eukaryota</taxon>
        <taxon>Fungi</taxon>
        <taxon>Dikarya</taxon>
        <taxon>Ascomycota</taxon>
        <taxon>Pezizomycotina</taxon>
        <taxon>Dothideomycetes</taxon>
        <taxon>Pleosporomycetidae</taxon>
        <taxon>Pleosporales</taxon>
        <taxon>Dothidotthiaceae</taxon>
        <taxon>Dothidotthia</taxon>
    </lineage>
</organism>
<dbReference type="CDD" id="cd06558">
    <property type="entry name" value="crotonase-like"/>
    <property type="match status" value="1"/>
</dbReference>
<keyword evidence="3" id="KW-0843">Virulence</keyword>
<dbReference type="Gene3D" id="3.90.226.10">
    <property type="entry name" value="2-enoyl-CoA Hydratase, Chain A, domain 1"/>
    <property type="match status" value="1"/>
</dbReference>
<dbReference type="GO" id="GO:0016836">
    <property type="term" value="F:hydro-lyase activity"/>
    <property type="evidence" value="ECO:0007669"/>
    <property type="project" value="UniProtKB-ARBA"/>
</dbReference>
<dbReference type="InterPro" id="IPR001753">
    <property type="entry name" value="Enoyl-CoA_hydra/iso"/>
</dbReference>
<dbReference type="GO" id="GO:0005739">
    <property type="term" value="C:mitochondrion"/>
    <property type="evidence" value="ECO:0007669"/>
    <property type="project" value="TreeGrafter"/>
</dbReference>
<dbReference type="GO" id="GO:0006635">
    <property type="term" value="P:fatty acid beta-oxidation"/>
    <property type="evidence" value="ECO:0007669"/>
    <property type="project" value="TreeGrafter"/>
</dbReference>
<protein>
    <submittedName>
        <fullName evidence="6">ClpP/crotonase</fullName>
    </submittedName>
</protein>
<dbReference type="PROSITE" id="PS00166">
    <property type="entry name" value="ENOYL_COA_HYDRATASE"/>
    <property type="match status" value="1"/>
</dbReference>
<dbReference type="RefSeq" id="XP_033524556.1">
    <property type="nucleotide sequence ID" value="XM_033665842.1"/>
</dbReference>
<keyword evidence="4" id="KW-0456">Lyase</keyword>
<sequence>MIPPSNLIVSLKGTGVATVELNRPLKRNALSQDLIDELTKALRQLDRSPTVRAVILTSSGVAPFCAGADLKELAEVTTAVAYRMSWLKSLDDALTGFQKPIIAAVQGYAFGGGFELALMCDMIVASEDAQFGFPEIKLGTIPGIGGTQRLTKTIGKQKAMQLILTGTPTTAGEMERLGVVSCIAPVGHRVLDRAMVVAQTIASFSSPAIALAKQAVKAAETTTLRAGLELERALYYSSFSLADCQEGIAAFLEKRPVEFRHQ</sequence>
<dbReference type="InterPro" id="IPR018376">
    <property type="entry name" value="Enoyl-CoA_hyd/isom_CS"/>
</dbReference>
<dbReference type="InterPro" id="IPR014748">
    <property type="entry name" value="Enoyl-CoA_hydra_C"/>
</dbReference>